<feature type="chain" id="PRO_5028099421" evidence="2">
    <location>
        <begin position="31"/>
        <end position="145"/>
    </location>
</feature>
<evidence type="ECO:0000313" key="4">
    <source>
        <dbReference type="Proteomes" id="UP000580250"/>
    </source>
</evidence>
<evidence type="ECO:0000256" key="2">
    <source>
        <dbReference type="SAM" id="SignalP"/>
    </source>
</evidence>
<reference evidence="3 4" key="1">
    <citation type="submission" date="2020-08" db="EMBL/GenBank/DDBJ databases">
        <authorList>
            <person name="Koutsovoulos G."/>
            <person name="Danchin GJ E."/>
        </authorList>
    </citation>
    <scope>NUCLEOTIDE SEQUENCE [LARGE SCALE GENOMIC DNA]</scope>
</reference>
<feature type="compositionally biased region" description="Basic residues" evidence="1">
    <location>
        <begin position="135"/>
        <end position="145"/>
    </location>
</feature>
<dbReference type="OrthoDB" id="5845946at2759"/>
<protein>
    <submittedName>
        <fullName evidence="3">Uncharacterized protein</fullName>
    </submittedName>
</protein>
<dbReference type="Proteomes" id="UP000580250">
    <property type="component" value="Unassembled WGS sequence"/>
</dbReference>
<dbReference type="AlphaFoldDB" id="A0A6V7URU7"/>
<keyword evidence="2" id="KW-0732">Signal</keyword>
<evidence type="ECO:0000313" key="3">
    <source>
        <dbReference type="EMBL" id="CAD2164463.1"/>
    </source>
</evidence>
<proteinExistence type="predicted"/>
<feature type="region of interest" description="Disordered" evidence="1">
    <location>
        <begin position="119"/>
        <end position="145"/>
    </location>
</feature>
<dbReference type="EMBL" id="CAJEWN010000103">
    <property type="protein sequence ID" value="CAD2164463.1"/>
    <property type="molecule type" value="Genomic_DNA"/>
</dbReference>
<comment type="caution">
    <text evidence="3">The sequence shown here is derived from an EMBL/GenBank/DDBJ whole genome shotgun (WGS) entry which is preliminary data.</text>
</comment>
<accession>A0A6V7URU7</accession>
<sequence length="145" mass="16832">MRIPFSITAINSVALIIFLLLFILFIQTNSSDSILSPLSFPPETYSIKIFDDNAPFCQVEGEPCGFFDISLNGNIHFDWIKSWCRCPATHECLFVEHDLRHKVYKFACMRIVEQQKYPYGNGQSSRSRNRIIVSRSRHGRRRSVK</sequence>
<evidence type="ECO:0000256" key="1">
    <source>
        <dbReference type="SAM" id="MobiDB-lite"/>
    </source>
</evidence>
<organism evidence="3 4">
    <name type="scientific">Meloidogyne enterolobii</name>
    <name type="common">Root-knot nematode worm</name>
    <name type="synonym">Meloidogyne mayaguensis</name>
    <dbReference type="NCBI Taxonomy" id="390850"/>
    <lineage>
        <taxon>Eukaryota</taxon>
        <taxon>Metazoa</taxon>
        <taxon>Ecdysozoa</taxon>
        <taxon>Nematoda</taxon>
        <taxon>Chromadorea</taxon>
        <taxon>Rhabditida</taxon>
        <taxon>Tylenchina</taxon>
        <taxon>Tylenchomorpha</taxon>
        <taxon>Tylenchoidea</taxon>
        <taxon>Meloidogynidae</taxon>
        <taxon>Meloidogyninae</taxon>
        <taxon>Meloidogyne</taxon>
    </lineage>
</organism>
<feature type="compositionally biased region" description="Low complexity" evidence="1">
    <location>
        <begin position="124"/>
        <end position="134"/>
    </location>
</feature>
<feature type="signal peptide" evidence="2">
    <location>
        <begin position="1"/>
        <end position="30"/>
    </location>
</feature>
<gene>
    <name evidence="3" type="ORF">MENT_LOCUS16595</name>
</gene>
<name>A0A6V7URU7_MELEN</name>